<evidence type="ECO:0000256" key="4">
    <source>
        <dbReference type="ARBA" id="ARBA00022605"/>
    </source>
</evidence>
<keyword evidence="11" id="KW-0479">Metal-binding</keyword>
<comment type="cofactor">
    <cofactor evidence="11">
        <name>Mg(2+)</name>
        <dbReference type="ChEBI" id="CHEBI:18420"/>
    </cofactor>
    <text evidence="11">Binds 1 Mg(2+) ion per subunit.</text>
</comment>
<keyword evidence="5 11" id="KW-0808">Transferase</keyword>
<reference evidence="12 13" key="1">
    <citation type="journal article" date="2014" name="PLoS Genet.">
        <title>Hidden diversity in honey bee gut symbionts detected by single-cell genomics.</title>
        <authorList>
            <person name="Engel P."/>
            <person name="Stepanauskas R."/>
            <person name="Moran N."/>
        </authorList>
    </citation>
    <scope>NUCLEOTIDE SEQUENCE [LARGE SCALE GENOMIC DNA]</scope>
    <source>
        <strain evidence="12 13">SCGC AB-598-J21</strain>
    </source>
</reference>
<comment type="pathway">
    <text evidence="1 11">Metabolic intermediate biosynthesis; chorismate biosynthesis; chorismate from D-erythrose 4-phosphate and phosphoenolpyruvate: step 5/7.</text>
</comment>
<dbReference type="AlphaFoldDB" id="A0A074VY14"/>
<dbReference type="PANTHER" id="PTHR21087">
    <property type="entry name" value="SHIKIMATE KINASE"/>
    <property type="match status" value="1"/>
</dbReference>
<keyword evidence="4 11" id="KW-0028">Amino-acid biosynthesis</keyword>
<dbReference type="GO" id="GO:0005524">
    <property type="term" value="F:ATP binding"/>
    <property type="evidence" value="ECO:0007669"/>
    <property type="project" value="UniProtKB-UniRule"/>
</dbReference>
<dbReference type="InterPro" id="IPR027417">
    <property type="entry name" value="P-loop_NTPase"/>
</dbReference>
<accession>A0A074VY14</accession>
<keyword evidence="11" id="KW-0460">Magnesium</keyword>
<dbReference type="GO" id="GO:0009073">
    <property type="term" value="P:aromatic amino acid family biosynthetic process"/>
    <property type="evidence" value="ECO:0007669"/>
    <property type="project" value="UniProtKB-KW"/>
</dbReference>
<organism evidence="12 13">
    <name type="scientific">Snodgrassella alvi SCGC AB-598-J21</name>
    <dbReference type="NCBI Taxonomy" id="1385367"/>
    <lineage>
        <taxon>Bacteria</taxon>
        <taxon>Pseudomonadati</taxon>
        <taxon>Pseudomonadota</taxon>
        <taxon>Betaproteobacteria</taxon>
        <taxon>Neisseriales</taxon>
        <taxon>Neisseriaceae</taxon>
        <taxon>Snodgrassella</taxon>
    </lineage>
</organism>
<dbReference type="UniPathway" id="UPA00053">
    <property type="reaction ID" value="UER00088"/>
</dbReference>
<dbReference type="GO" id="GO:0004765">
    <property type="term" value="F:shikimate kinase activity"/>
    <property type="evidence" value="ECO:0007669"/>
    <property type="project" value="UniProtKB-UniRule"/>
</dbReference>
<gene>
    <name evidence="11" type="primary">aroK</name>
    <name evidence="12" type="ORF">SASC598J21_020520</name>
</gene>
<dbReference type="GO" id="GO:0005829">
    <property type="term" value="C:cytosol"/>
    <property type="evidence" value="ECO:0007669"/>
    <property type="project" value="TreeGrafter"/>
</dbReference>
<dbReference type="HAMAP" id="MF_00109">
    <property type="entry name" value="Shikimate_kinase"/>
    <property type="match status" value="1"/>
</dbReference>
<feature type="binding site" evidence="11">
    <location>
        <position position="83"/>
    </location>
    <ligand>
        <name>substrate</name>
    </ligand>
</feature>
<keyword evidence="9 11" id="KW-0057">Aromatic amino acid biosynthesis</keyword>
<dbReference type="EMBL" id="AVQL01000454">
    <property type="protein sequence ID" value="KEQ00169.1"/>
    <property type="molecule type" value="Genomic_DNA"/>
</dbReference>
<dbReference type="PANTHER" id="PTHR21087:SF16">
    <property type="entry name" value="SHIKIMATE KINASE 1, CHLOROPLASTIC"/>
    <property type="match status" value="1"/>
</dbReference>
<evidence type="ECO:0000256" key="9">
    <source>
        <dbReference type="ARBA" id="ARBA00023141"/>
    </source>
</evidence>
<dbReference type="PROSITE" id="PS01128">
    <property type="entry name" value="SHIKIMATE_KINASE"/>
    <property type="match status" value="1"/>
</dbReference>
<dbReference type="SUPFAM" id="SSF52540">
    <property type="entry name" value="P-loop containing nucleoside triphosphate hydrolases"/>
    <property type="match status" value="1"/>
</dbReference>
<sequence length="180" mass="20213">MDNIAGNLILIGLMGAGKTTLGKQLATKLHRDFYDSDQVICERTGVSIPTIFEVEGEAGFRFREAAIISELVQQKNIVIATGGGTILQIENRLKLQQNGHVVYLHAQPEILLSRIQHDKNRPLLQVSDPLAKLQELYTVRDPIYRATAHTIIDVDSPYSSRTINRLIRLLRYPSQQLSLL</sequence>
<feature type="binding site" evidence="11">
    <location>
        <position position="121"/>
    </location>
    <ligand>
        <name>ATP</name>
        <dbReference type="ChEBI" id="CHEBI:30616"/>
    </ligand>
</feature>
<comment type="subcellular location">
    <subcellularLocation>
        <location evidence="11">Cytoplasm</location>
    </subcellularLocation>
</comment>
<keyword evidence="11" id="KW-0963">Cytoplasm</keyword>
<evidence type="ECO:0000256" key="10">
    <source>
        <dbReference type="ARBA" id="ARBA00048567"/>
    </source>
</evidence>
<proteinExistence type="inferred from homology"/>
<dbReference type="CDD" id="cd00464">
    <property type="entry name" value="SK"/>
    <property type="match status" value="1"/>
</dbReference>
<dbReference type="GO" id="GO:0008652">
    <property type="term" value="P:amino acid biosynthetic process"/>
    <property type="evidence" value="ECO:0007669"/>
    <property type="project" value="UniProtKB-KW"/>
</dbReference>
<evidence type="ECO:0000256" key="3">
    <source>
        <dbReference type="ARBA" id="ARBA00012154"/>
    </source>
</evidence>
<name>A0A074VY14_9NEIS</name>
<evidence type="ECO:0000313" key="13">
    <source>
        <dbReference type="Proteomes" id="UP000027644"/>
    </source>
</evidence>
<comment type="function">
    <text evidence="11">Catalyzes the specific phosphorylation of the 3-hydroxyl group of shikimic acid using ATP as a cosubstrate.</text>
</comment>
<evidence type="ECO:0000256" key="7">
    <source>
        <dbReference type="ARBA" id="ARBA00022777"/>
    </source>
</evidence>
<feature type="binding site" evidence="11">
    <location>
        <begin position="15"/>
        <end position="20"/>
    </location>
    <ligand>
        <name>ATP</name>
        <dbReference type="ChEBI" id="CHEBI:30616"/>
    </ligand>
</feature>
<evidence type="ECO:0000256" key="8">
    <source>
        <dbReference type="ARBA" id="ARBA00022840"/>
    </source>
</evidence>
<dbReference type="InterPro" id="IPR000623">
    <property type="entry name" value="Shikimate_kinase/TSH1"/>
</dbReference>
<feature type="binding site" evidence="11">
    <location>
        <position position="140"/>
    </location>
    <ligand>
        <name>substrate</name>
    </ligand>
</feature>
<comment type="similarity">
    <text evidence="2 11">Belongs to the shikimate kinase family.</text>
</comment>
<evidence type="ECO:0000256" key="2">
    <source>
        <dbReference type="ARBA" id="ARBA00006997"/>
    </source>
</evidence>
<feature type="binding site" evidence="11">
    <location>
        <position position="19"/>
    </location>
    <ligand>
        <name>Mg(2+)</name>
        <dbReference type="ChEBI" id="CHEBI:18420"/>
    </ligand>
</feature>
<evidence type="ECO:0000256" key="6">
    <source>
        <dbReference type="ARBA" id="ARBA00022741"/>
    </source>
</evidence>
<evidence type="ECO:0000256" key="5">
    <source>
        <dbReference type="ARBA" id="ARBA00022679"/>
    </source>
</evidence>
<dbReference type="GO" id="GO:0000287">
    <property type="term" value="F:magnesium ion binding"/>
    <property type="evidence" value="ECO:0007669"/>
    <property type="project" value="UniProtKB-UniRule"/>
</dbReference>
<evidence type="ECO:0000256" key="11">
    <source>
        <dbReference type="HAMAP-Rule" id="MF_00109"/>
    </source>
</evidence>
<dbReference type="GO" id="GO:0009423">
    <property type="term" value="P:chorismate biosynthetic process"/>
    <property type="evidence" value="ECO:0007669"/>
    <property type="project" value="UniProtKB-UniRule"/>
</dbReference>
<dbReference type="Proteomes" id="UP000027644">
    <property type="component" value="Unassembled WGS sequence"/>
</dbReference>
<feature type="binding site" evidence="11">
    <location>
        <position position="37"/>
    </location>
    <ligand>
        <name>substrate</name>
    </ligand>
</feature>
<evidence type="ECO:0000256" key="1">
    <source>
        <dbReference type="ARBA" id="ARBA00004842"/>
    </source>
</evidence>
<feature type="binding site" evidence="11">
    <location>
        <position position="61"/>
    </location>
    <ligand>
        <name>substrate</name>
    </ligand>
</feature>
<keyword evidence="6 11" id="KW-0547">Nucleotide-binding</keyword>
<keyword evidence="7 11" id="KW-0418">Kinase</keyword>
<dbReference type="PRINTS" id="PR01100">
    <property type="entry name" value="SHIKIMTKNASE"/>
</dbReference>
<dbReference type="Gene3D" id="3.40.50.300">
    <property type="entry name" value="P-loop containing nucleotide triphosphate hydrolases"/>
    <property type="match status" value="1"/>
</dbReference>
<dbReference type="InterPro" id="IPR031322">
    <property type="entry name" value="Shikimate/glucono_kinase"/>
</dbReference>
<comment type="catalytic activity">
    <reaction evidence="10 11">
        <text>shikimate + ATP = 3-phosphoshikimate + ADP + H(+)</text>
        <dbReference type="Rhea" id="RHEA:13121"/>
        <dbReference type="ChEBI" id="CHEBI:15378"/>
        <dbReference type="ChEBI" id="CHEBI:30616"/>
        <dbReference type="ChEBI" id="CHEBI:36208"/>
        <dbReference type="ChEBI" id="CHEBI:145989"/>
        <dbReference type="ChEBI" id="CHEBI:456216"/>
        <dbReference type="EC" id="2.7.1.71"/>
    </reaction>
</comment>
<comment type="caution">
    <text evidence="11">Lacks conserved residue(s) required for the propagation of feature annotation.</text>
</comment>
<dbReference type="EC" id="2.7.1.71" evidence="3 11"/>
<protein>
    <recommendedName>
        <fullName evidence="3 11">Shikimate kinase</fullName>
        <shortName evidence="11">SK</shortName>
        <ecNumber evidence="3 11">2.7.1.71</ecNumber>
    </recommendedName>
</protein>
<comment type="caution">
    <text evidence="12">The sequence shown here is derived from an EMBL/GenBank/DDBJ whole genome shotgun (WGS) entry which is preliminary data.</text>
</comment>
<dbReference type="InterPro" id="IPR023000">
    <property type="entry name" value="Shikimate_kinase_CS"/>
</dbReference>
<dbReference type="Pfam" id="PF01202">
    <property type="entry name" value="SKI"/>
    <property type="match status" value="1"/>
</dbReference>
<comment type="subunit">
    <text evidence="11">Monomer.</text>
</comment>
<evidence type="ECO:0000313" key="12">
    <source>
        <dbReference type="EMBL" id="KEQ00169.1"/>
    </source>
</evidence>
<keyword evidence="8 11" id="KW-0067">ATP-binding</keyword>